<dbReference type="AlphaFoldDB" id="A0A2C5VJU1"/>
<feature type="signal peptide" evidence="1">
    <location>
        <begin position="1"/>
        <end position="22"/>
    </location>
</feature>
<accession>A0A2C5VJU1</accession>
<evidence type="ECO:0000256" key="1">
    <source>
        <dbReference type="SAM" id="SignalP"/>
    </source>
</evidence>
<dbReference type="EMBL" id="PDKZ01000002">
    <property type="protein sequence ID" value="PHH39008.1"/>
    <property type="molecule type" value="Genomic_DNA"/>
</dbReference>
<name>A0A2C5VJU1_PSEPU</name>
<sequence>MKLALIKNGAMLSALMALGGCANTLPPLDYHATQAYVPVTLSLGPANTRHEEYRQRETISALKDSGAFSMLDGGYTRNGYSLLITQPWSGETHYLAMFNVLTLFTLPVPYHYQDNLRSSVFKDGKLLKTYNYSREGWSVMAWYVPIPNNKNKQQMLDQFLGELEKDKLIPYQP</sequence>
<evidence type="ECO:0000313" key="3">
    <source>
        <dbReference type="Proteomes" id="UP000222460"/>
    </source>
</evidence>
<gene>
    <name evidence="2" type="ORF">CRX57_02095</name>
</gene>
<evidence type="ECO:0000313" key="2">
    <source>
        <dbReference type="EMBL" id="PHH39008.1"/>
    </source>
</evidence>
<protein>
    <recommendedName>
        <fullName evidence="4">Lipoprotein</fullName>
    </recommendedName>
</protein>
<evidence type="ECO:0008006" key="4">
    <source>
        <dbReference type="Google" id="ProtNLM"/>
    </source>
</evidence>
<dbReference type="RefSeq" id="WP_098964066.1">
    <property type="nucleotide sequence ID" value="NZ_PDKZ01000002.1"/>
</dbReference>
<dbReference type="Proteomes" id="UP000222460">
    <property type="component" value="Unassembled WGS sequence"/>
</dbReference>
<proteinExistence type="predicted"/>
<keyword evidence="1" id="KW-0732">Signal</keyword>
<dbReference type="PROSITE" id="PS51257">
    <property type="entry name" value="PROKAR_LIPOPROTEIN"/>
    <property type="match status" value="1"/>
</dbReference>
<reference evidence="3" key="1">
    <citation type="submission" date="2017-10" db="EMBL/GenBank/DDBJ databases">
        <title>FDA dAtabase for Regulatory Grade micrObial Sequences (FDA-ARGOS): Supporting development and validation of Infectious Disease Dx tests.</title>
        <authorList>
            <person name="Goldberg B."/>
            <person name="Campos J."/>
            <person name="Tallon L."/>
            <person name="Sadzewicz L."/>
            <person name="Ott S."/>
            <person name="Zhao X."/>
            <person name="Nagaraj S."/>
            <person name="Vavikolanu K."/>
            <person name="Aluvathingal J."/>
            <person name="Nadendla S."/>
            <person name="Geyer C."/>
            <person name="Sichtig H."/>
        </authorList>
    </citation>
    <scope>NUCLEOTIDE SEQUENCE [LARGE SCALE GENOMIC DNA]</scope>
    <source>
        <strain evidence="3">FDAARGOS_376</strain>
    </source>
</reference>
<feature type="chain" id="PRO_5012519006" description="Lipoprotein" evidence="1">
    <location>
        <begin position="23"/>
        <end position="173"/>
    </location>
</feature>
<comment type="caution">
    <text evidence="2">The sequence shown here is derived from an EMBL/GenBank/DDBJ whole genome shotgun (WGS) entry which is preliminary data.</text>
</comment>
<organism evidence="2 3">
    <name type="scientific">Pseudomonas putida</name>
    <name type="common">Arthrobacter siderocapsulatus</name>
    <dbReference type="NCBI Taxonomy" id="303"/>
    <lineage>
        <taxon>Bacteria</taxon>
        <taxon>Pseudomonadati</taxon>
        <taxon>Pseudomonadota</taxon>
        <taxon>Gammaproteobacteria</taxon>
        <taxon>Pseudomonadales</taxon>
        <taxon>Pseudomonadaceae</taxon>
        <taxon>Pseudomonas</taxon>
    </lineage>
</organism>